<evidence type="ECO:0000313" key="4">
    <source>
        <dbReference type="Proteomes" id="UP000193431"/>
    </source>
</evidence>
<proteinExistence type="predicted"/>
<dbReference type="GO" id="GO:0006813">
    <property type="term" value="P:potassium ion transport"/>
    <property type="evidence" value="ECO:0007669"/>
    <property type="project" value="InterPro"/>
</dbReference>
<sequence>MIAAVTLFLIVSISALITKIAATALVHTGLSSESAKFQARSAYTGTGFSTVESESIMGHPIRRKIIYQLMLIGNAGIVTAMSSLILTFVLPETLASRLYGLLIIVAGMGLIFWAIRSKMVDRALSKLINTLLRKYTNLEVHDFAAVLHLKDDYKISEARVDHDGWMCHRTLEELDLRQEGITILGVDRKGHGYFGSPSGSFKILPHDRVTLYGKAEGIQSLYNRKKDHYAFLEHDRMVAEEAERQIEEDRGLSEIVETKENQNKRSI</sequence>
<reference evidence="3 4" key="1">
    <citation type="submission" date="2016-11" db="EMBL/GenBank/DDBJ databases">
        <title>Trade-off between light-utilization and light-protection in marine flavobacteria.</title>
        <authorList>
            <person name="Kumagai Y."/>
        </authorList>
    </citation>
    <scope>NUCLEOTIDE SEQUENCE [LARGE SCALE GENOMIC DNA]</scope>
    <source>
        <strain evidence="3 4">JCM 13191</strain>
    </source>
</reference>
<dbReference type="GO" id="GO:0008324">
    <property type="term" value="F:monoatomic cation transmembrane transporter activity"/>
    <property type="evidence" value="ECO:0007669"/>
    <property type="project" value="InterPro"/>
</dbReference>
<keyword evidence="4" id="KW-1185">Reference proteome</keyword>
<keyword evidence="1" id="KW-1133">Transmembrane helix</keyword>
<evidence type="ECO:0000313" key="3">
    <source>
        <dbReference type="EMBL" id="ARN76799.1"/>
    </source>
</evidence>
<dbReference type="AlphaFoldDB" id="A0A1W6MH46"/>
<organism evidence="3 4">
    <name type="scientific">Nonlabens spongiae</name>
    <dbReference type="NCBI Taxonomy" id="331648"/>
    <lineage>
        <taxon>Bacteria</taxon>
        <taxon>Pseudomonadati</taxon>
        <taxon>Bacteroidota</taxon>
        <taxon>Flavobacteriia</taxon>
        <taxon>Flavobacteriales</taxon>
        <taxon>Flavobacteriaceae</taxon>
        <taxon>Nonlabens</taxon>
    </lineage>
</organism>
<gene>
    <name evidence="3" type="ORF">BST97_01595</name>
</gene>
<dbReference type="SUPFAM" id="SSF116726">
    <property type="entry name" value="TrkA C-terminal domain-like"/>
    <property type="match status" value="1"/>
</dbReference>
<dbReference type="InterPro" id="IPR006037">
    <property type="entry name" value="RCK_C"/>
</dbReference>
<feature type="domain" description="RCK C-terminal" evidence="2">
    <location>
        <begin position="138"/>
        <end position="227"/>
    </location>
</feature>
<dbReference type="InterPro" id="IPR036721">
    <property type="entry name" value="RCK_C_sf"/>
</dbReference>
<evidence type="ECO:0000256" key="1">
    <source>
        <dbReference type="SAM" id="Phobius"/>
    </source>
</evidence>
<name>A0A1W6MH46_9FLAO</name>
<dbReference type="EMBL" id="CP019344">
    <property type="protein sequence ID" value="ARN76799.1"/>
    <property type="molecule type" value="Genomic_DNA"/>
</dbReference>
<keyword evidence="1" id="KW-0812">Transmembrane</keyword>
<dbReference type="Gene3D" id="3.30.70.1450">
    <property type="entry name" value="Regulator of K+ conductance, C-terminal domain"/>
    <property type="match status" value="1"/>
</dbReference>
<feature type="transmembrane region" description="Helical" evidence="1">
    <location>
        <begin position="96"/>
        <end position="115"/>
    </location>
</feature>
<accession>A0A1W6MH46</accession>
<feature type="transmembrane region" description="Helical" evidence="1">
    <location>
        <begin position="6"/>
        <end position="30"/>
    </location>
</feature>
<dbReference type="PROSITE" id="PS51202">
    <property type="entry name" value="RCK_C"/>
    <property type="match status" value="1"/>
</dbReference>
<keyword evidence="1" id="KW-0472">Membrane</keyword>
<dbReference type="RefSeq" id="WP_085765598.1">
    <property type="nucleotide sequence ID" value="NZ_CP019344.1"/>
</dbReference>
<dbReference type="OrthoDB" id="369355at2"/>
<dbReference type="STRING" id="331648.BST97_01595"/>
<evidence type="ECO:0000259" key="2">
    <source>
        <dbReference type="PROSITE" id="PS51202"/>
    </source>
</evidence>
<dbReference type="Pfam" id="PF02080">
    <property type="entry name" value="TrkA_C"/>
    <property type="match status" value="1"/>
</dbReference>
<feature type="transmembrane region" description="Helical" evidence="1">
    <location>
        <begin position="65"/>
        <end position="90"/>
    </location>
</feature>
<dbReference type="Proteomes" id="UP000193431">
    <property type="component" value="Chromosome"/>
</dbReference>
<protein>
    <submittedName>
        <fullName evidence="3">Potassium transporter TrkA</fullName>
    </submittedName>
</protein>